<dbReference type="EMBL" id="CAJRST010038888">
    <property type="protein sequence ID" value="CAG6014472.1"/>
    <property type="molecule type" value="Genomic_DNA"/>
</dbReference>
<dbReference type="PROSITE" id="PS00022">
    <property type="entry name" value="EGF_1"/>
    <property type="match status" value="2"/>
</dbReference>
<dbReference type="InterPro" id="IPR018711">
    <property type="entry name" value="NAGPA"/>
</dbReference>
<evidence type="ECO:0000313" key="6">
    <source>
        <dbReference type="Proteomes" id="UP000677803"/>
    </source>
</evidence>
<organism evidence="5 6">
    <name type="scientific">Menidia menidia</name>
    <name type="common">Atlantic silverside</name>
    <dbReference type="NCBI Taxonomy" id="238744"/>
    <lineage>
        <taxon>Eukaryota</taxon>
        <taxon>Metazoa</taxon>
        <taxon>Chordata</taxon>
        <taxon>Craniata</taxon>
        <taxon>Vertebrata</taxon>
        <taxon>Euteleostomi</taxon>
        <taxon>Actinopterygii</taxon>
        <taxon>Neopterygii</taxon>
        <taxon>Teleostei</taxon>
        <taxon>Neoteleostei</taxon>
        <taxon>Acanthomorphata</taxon>
        <taxon>Ovalentaria</taxon>
        <taxon>Atherinomorphae</taxon>
        <taxon>Atheriniformes</taxon>
        <taxon>Atherinopsidae</taxon>
        <taxon>Menidiinae</taxon>
        <taxon>Menidia</taxon>
    </lineage>
</organism>
<dbReference type="InterPro" id="IPR000742">
    <property type="entry name" value="EGF"/>
</dbReference>
<feature type="chain" id="PRO_5035739405" evidence="3">
    <location>
        <begin position="22"/>
        <end position="597"/>
    </location>
</feature>
<dbReference type="PROSITE" id="PS01186">
    <property type="entry name" value="EGF_2"/>
    <property type="match status" value="1"/>
</dbReference>
<dbReference type="PANTHER" id="PTHR40446:SF2">
    <property type="entry name" value="N-ACETYLGLUCOSAMINE-1-PHOSPHODIESTER ALPHA-N-ACETYLGLUCOSAMINIDASE"/>
    <property type="match status" value="1"/>
</dbReference>
<dbReference type="SMART" id="SM00181">
    <property type="entry name" value="EGF"/>
    <property type="match status" value="3"/>
</dbReference>
<dbReference type="OrthoDB" id="192253at2759"/>
<dbReference type="Proteomes" id="UP000677803">
    <property type="component" value="Unassembled WGS sequence"/>
</dbReference>
<evidence type="ECO:0000256" key="2">
    <source>
        <dbReference type="SAM" id="MobiDB-lite"/>
    </source>
</evidence>
<evidence type="ECO:0000256" key="3">
    <source>
        <dbReference type="SAM" id="SignalP"/>
    </source>
</evidence>
<feature type="domain" description="EGF-like" evidence="4">
    <location>
        <begin position="403"/>
        <end position="438"/>
    </location>
</feature>
<dbReference type="GO" id="GO:0033299">
    <property type="term" value="P:secretion of lysosomal enzymes"/>
    <property type="evidence" value="ECO:0007669"/>
    <property type="project" value="TreeGrafter"/>
</dbReference>
<dbReference type="Gene3D" id="2.170.300.10">
    <property type="entry name" value="Tie2 ligand-binding domain superfamily"/>
    <property type="match status" value="1"/>
</dbReference>
<keyword evidence="1" id="KW-1015">Disulfide bond</keyword>
<dbReference type="InterPro" id="IPR002049">
    <property type="entry name" value="LE_dom"/>
</dbReference>
<evidence type="ECO:0000313" key="5">
    <source>
        <dbReference type="EMBL" id="CAG6014472.1"/>
    </source>
</evidence>
<dbReference type="CDD" id="cd00055">
    <property type="entry name" value="EGF_Lam"/>
    <property type="match status" value="1"/>
</dbReference>
<comment type="caution">
    <text evidence="5">The sequence shown here is derived from an EMBL/GenBank/DDBJ whole genome shotgun (WGS) entry which is preliminary data.</text>
</comment>
<keyword evidence="6" id="KW-1185">Reference proteome</keyword>
<protein>
    <submittedName>
        <fullName evidence="5">(Atlantic silverside) hypothetical protein</fullName>
    </submittedName>
</protein>
<feature type="signal peptide" evidence="3">
    <location>
        <begin position="1"/>
        <end position="21"/>
    </location>
</feature>
<dbReference type="Gene3D" id="2.10.25.10">
    <property type="entry name" value="Laminin"/>
    <property type="match status" value="1"/>
</dbReference>
<sequence>MAAEWLKWSCVWLLLWFRVRASETGDTRASLGADILLPYAHGHGPNHSYRHVRDCQPAIYGNTTHETWPAATHGGAPVAESKIFVTNVQRSAKWVYGHMTVVHDPLGTVSVLEPGGSDGCRMARTVSVEETAKAAGCLYAQNAGFFMTNSGECLGNVVSDSRLVRDSGGVQNAQFGIRRDGSLVFGYLSQEDVLDQSNPFVQLVSGVIWLLRNGEIYINQSLEAECDKTQETGNLHYFANVVSARTAVGHDAEGKLILFQIDGQTEVRGMNLWEFAAFLKENGVINAINLDGGGSSTYVVNGSLASYPSDHSKPDARWRQGRNVSTILCVHERRCQPQNCSGRGECVDGHCRCQRGWQGTACDSLVCQPPACGPHGFCTADGCVCDAGWRGNNCSQECLPGFYGDRCNQTCSCVNGGSCDPVHGRCSCPPGFHGETCGQVCPLGFFGVSCAQECRCDDLCPCEPRTGSCNATMNGDANSTLHRAGHCLAKQMLTSWLKEEDAHREQPYLAERTWLIITLTLASLLSASLVVHLVQACRSAAPAHFPQRQHYSYVPLADINGAASHTRDAGKSSYSHFGLEDSDSQDEIWSPPLSERS</sequence>
<dbReference type="Pfam" id="PF23106">
    <property type="entry name" value="EGF_Teneurin"/>
    <property type="match status" value="2"/>
</dbReference>
<dbReference type="AlphaFoldDB" id="A0A8S4BQF9"/>
<reference evidence="5" key="1">
    <citation type="submission" date="2021-05" db="EMBL/GenBank/DDBJ databases">
        <authorList>
            <person name="Tigano A."/>
        </authorList>
    </citation>
    <scope>NUCLEOTIDE SEQUENCE</scope>
</reference>
<evidence type="ECO:0000259" key="4">
    <source>
        <dbReference type="PROSITE" id="PS50026"/>
    </source>
</evidence>
<gene>
    <name evidence="5" type="ORF">MMEN_LOCUS19295</name>
</gene>
<evidence type="ECO:0000256" key="1">
    <source>
        <dbReference type="PROSITE-ProRule" id="PRU00076"/>
    </source>
</evidence>
<dbReference type="PANTHER" id="PTHR40446">
    <property type="entry name" value="N-ACETYLGLUCOSAMINE-1-PHOSPHODIESTER ALPHA-N-ACETYLGLUCOSAMINIDASE"/>
    <property type="match status" value="1"/>
</dbReference>
<keyword evidence="3" id="KW-0732">Signal</keyword>
<feature type="disulfide bond" evidence="1">
    <location>
        <begin position="428"/>
        <end position="437"/>
    </location>
</feature>
<proteinExistence type="predicted"/>
<accession>A0A8S4BQF9</accession>
<feature type="region of interest" description="Disordered" evidence="2">
    <location>
        <begin position="565"/>
        <end position="597"/>
    </location>
</feature>
<keyword evidence="1" id="KW-0245">EGF-like domain</keyword>
<name>A0A8S4BQF9_9TELE</name>
<dbReference type="Pfam" id="PF09992">
    <property type="entry name" value="NAGPA"/>
    <property type="match status" value="1"/>
</dbReference>
<dbReference type="PROSITE" id="PS50026">
    <property type="entry name" value="EGF_3"/>
    <property type="match status" value="1"/>
</dbReference>
<comment type="caution">
    <text evidence="1">Lacks conserved residue(s) required for the propagation of feature annotation.</text>
</comment>